<name>A0AA46BQK0_9MICO</name>
<dbReference type="InterPro" id="IPR019587">
    <property type="entry name" value="Polyketide_cyclase/dehydratase"/>
</dbReference>
<dbReference type="CDD" id="cd07825">
    <property type="entry name" value="SRPBCC_7"/>
    <property type="match status" value="1"/>
</dbReference>
<dbReference type="Gene3D" id="3.30.530.20">
    <property type="match status" value="1"/>
</dbReference>
<dbReference type="EMBL" id="UFYA01000001">
    <property type="protein sequence ID" value="STD15858.1"/>
    <property type="molecule type" value="Genomic_DNA"/>
</dbReference>
<evidence type="ECO:0000313" key="1">
    <source>
        <dbReference type="EMBL" id="STD15858.1"/>
    </source>
</evidence>
<reference evidence="1 2" key="1">
    <citation type="submission" date="2018-06" db="EMBL/GenBank/DDBJ databases">
        <authorList>
            <consortium name="Pathogen Informatics"/>
            <person name="Doyle S."/>
        </authorList>
    </citation>
    <scope>NUCLEOTIDE SEQUENCE [LARGE SCALE GENOMIC DNA]</scope>
    <source>
        <strain evidence="1 2">NCTC7915</strain>
    </source>
</reference>
<organism evidence="1 2">
    <name type="scientific">Dermatophilus congolensis</name>
    <dbReference type="NCBI Taxonomy" id="1863"/>
    <lineage>
        <taxon>Bacteria</taxon>
        <taxon>Bacillati</taxon>
        <taxon>Actinomycetota</taxon>
        <taxon>Actinomycetes</taxon>
        <taxon>Micrococcales</taxon>
        <taxon>Dermatophilaceae</taxon>
        <taxon>Dermatophilus</taxon>
    </lineage>
</organism>
<evidence type="ECO:0000313" key="2">
    <source>
        <dbReference type="Proteomes" id="UP000254118"/>
    </source>
</evidence>
<gene>
    <name evidence="1" type="ORF">NCTC7915_02432</name>
</gene>
<protein>
    <submittedName>
        <fullName evidence="1">Polyketide cyclase / dehydrase and lipid transport</fullName>
    </submittedName>
</protein>
<dbReference type="Proteomes" id="UP000254118">
    <property type="component" value="Unassembled WGS sequence"/>
</dbReference>
<dbReference type="RefSeq" id="WP_115032933.1">
    <property type="nucleotide sequence ID" value="NZ_UFYA01000001.1"/>
</dbReference>
<dbReference type="Pfam" id="PF10604">
    <property type="entry name" value="Polyketide_cyc2"/>
    <property type="match status" value="1"/>
</dbReference>
<accession>A0AA46BQK0</accession>
<dbReference type="InterPro" id="IPR023393">
    <property type="entry name" value="START-like_dom_sf"/>
</dbReference>
<proteinExistence type="predicted"/>
<sequence>MSDEKKITISRTIDASPQAIFDILSNPARHAELDGTNTIVSDDKSDRVTAVGNIFTMNMNAEHMGGDYKTDNHVVGYDKDRLIAWKTAPAGTEPKGWQWIWELTPQSQDQTTVTLTYDWSAVTDKALLKKVTFPVFPQEQLEASLAHLAETVSGS</sequence>
<comment type="caution">
    <text evidence="1">The sequence shown here is derived from an EMBL/GenBank/DDBJ whole genome shotgun (WGS) entry which is preliminary data.</text>
</comment>
<dbReference type="AlphaFoldDB" id="A0AA46BQK0"/>
<dbReference type="SUPFAM" id="SSF55961">
    <property type="entry name" value="Bet v1-like"/>
    <property type="match status" value="1"/>
</dbReference>